<dbReference type="NCBIfam" id="TIGR03568">
    <property type="entry name" value="NeuC_NnaA"/>
    <property type="match status" value="1"/>
</dbReference>
<keyword evidence="2" id="KW-0378">Hydrolase</keyword>
<dbReference type="Pfam" id="PF02350">
    <property type="entry name" value="Epimerase_2"/>
    <property type="match status" value="1"/>
</dbReference>
<dbReference type="EMBL" id="MWBO01000048">
    <property type="protein sequence ID" value="OQA52079.1"/>
    <property type="molecule type" value="Genomic_DNA"/>
</dbReference>
<evidence type="ECO:0000313" key="2">
    <source>
        <dbReference type="EMBL" id="OQA52079.1"/>
    </source>
</evidence>
<dbReference type="InterPro" id="IPR020004">
    <property type="entry name" value="UDP-GlcNAc_Epase"/>
</dbReference>
<dbReference type="EC" id="3.2.1.184" evidence="2"/>
<protein>
    <submittedName>
        <fullName evidence="2">UDP-N,N'-diacetylbacillosamine 2-epimerase (Hydrolyzing)</fullName>
        <ecNumber evidence="2">3.2.1.184</ecNumber>
    </submittedName>
</protein>
<sequence>MDAIQNTRGLELQVVVSSGMLLERFGQAASVVKEDGFKISEEVYTSIEGENPLTMTQSVAVGLMQLAPVINRLNPDVVITIGDRYETIATAIAGAYMNKIVAHVQGGELTGTIDESVRHAITKLSHLHFTATQKSRERVIRMGENPKYVFNTGCPSIDLVRNSDLSRSRLVKTKLGGLGQVDLAKEYVVVMQHPVTTEFGSGFDQMRETLEAIKSLKMQTLMLWPNPDAGSDEISKAIRLFREDRPDFPVQFFKNIEPEDFAAILNNASCLIGNSSSFIREGSFLGTPAVEIGSRQTNREHAANVIYASYLAQDILKKVKAQIKHGRYKSSNIYGDGRAGEKIAEYIAGTNPPVQKTFYEA</sequence>
<evidence type="ECO:0000259" key="1">
    <source>
        <dbReference type="Pfam" id="PF02350"/>
    </source>
</evidence>
<keyword evidence="2" id="KW-0326">Glycosidase</keyword>
<dbReference type="PANTHER" id="PTHR43174">
    <property type="entry name" value="UDP-N-ACETYLGLUCOSAMINE 2-EPIMERASE"/>
    <property type="match status" value="1"/>
</dbReference>
<reference evidence="2" key="1">
    <citation type="submission" date="2017-02" db="EMBL/GenBank/DDBJ databases">
        <title>Delving into the versatile metabolic prowess of the omnipresent phylum Bacteroidetes.</title>
        <authorList>
            <person name="Nobu M.K."/>
            <person name="Mei R."/>
            <person name="Narihiro T."/>
            <person name="Kuroda K."/>
            <person name="Liu W.-T."/>
        </authorList>
    </citation>
    <scope>NUCLEOTIDE SEQUENCE</scope>
    <source>
        <strain evidence="2">ADurb.Bin280</strain>
    </source>
</reference>
<dbReference type="GO" id="GO:0006047">
    <property type="term" value="P:UDP-N-acetylglucosamine metabolic process"/>
    <property type="evidence" value="ECO:0007669"/>
    <property type="project" value="InterPro"/>
</dbReference>
<dbReference type="Gene3D" id="3.40.50.2000">
    <property type="entry name" value="Glycogen Phosphorylase B"/>
    <property type="match status" value="2"/>
</dbReference>
<dbReference type="InterPro" id="IPR003331">
    <property type="entry name" value="UDP_GlcNAc_Epimerase_2_dom"/>
</dbReference>
<proteinExistence type="predicted"/>
<dbReference type="PANTHER" id="PTHR43174:SF3">
    <property type="entry name" value="UDP-N-ACETYLGLUCOSAMINE 2-EPIMERASE"/>
    <property type="match status" value="1"/>
</dbReference>
<dbReference type="SUPFAM" id="SSF53756">
    <property type="entry name" value="UDP-Glycosyltransferase/glycogen phosphorylase"/>
    <property type="match status" value="1"/>
</dbReference>
<dbReference type="InterPro" id="IPR029767">
    <property type="entry name" value="WecB-like"/>
</dbReference>
<comment type="caution">
    <text evidence="2">The sequence shown here is derived from an EMBL/GenBank/DDBJ whole genome shotgun (WGS) entry which is preliminary data.</text>
</comment>
<dbReference type="AlphaFoldDB" id="A0A1V5SC35"/>
<accession>A0A1V5SC35</accession>
<gene>
    <name evidence="2" type="ORF">BWY43_00658</name>
</gene>
<organism evidence="2">
    <name type="scientific">candidate division WS2 bacterium ADurb.Bin280</name>
    <dbReference type="NCBI Taxonomy" id="1852829"/>
    <lineage>
        <taxon>Bacteria</taxon>
        <taxon>candidate division WS2</taxon>
    </lineage>
</organism>
<name>A0A1V5SC35_9BACT</name>
<dbReference type="Proteomes" id="UP000485367">
    <property type="component" value="Unassembled WGS sequence"/>
</dbReference>
<feature type="domain" description="UDP-N-acetylglucosamine 2-epimerase" evidence="1">
    <location>
        <begin position="3"/>
        <end position="347"/>
    </location>
</feature>
<dbReference type="GO" id="GO:0102388">
    <property type="term" value="F:UDP-N,N'-diacetylbacillosamine 2-epimerase activity"/>
    <property type="evidence" value="ECO:0007669"/>
    <property type="project" value="UniProtKB-EC"/>
</dbReference>